<proteinExistence type="predicted"/>
<dbReference type="PIRSF" id="PIRSF032064">
    <property type="entry name" value="UCP032064"/>
    <property type="match status" value="1"/>
</dbReference>
<keyword evidence="2" id="KW-1185">Reference proteome</keyword>
<dbReference type="Proteomes" id="UP001203284">
    <property type="component" value="Unassembled WGS sequence"/>
</dbReference>
<reference evidence="1 2" key="1">
    <citation type="submission" date="2022-04" db="EMBL/GenBank/DDBJ databases">
        <authorList>
            <person name="Grouzdev D.S."/>
            <person name="Pantiukh K.S."/>
            <person name="Krutkina M.S."/>
        </authorList>
    </citation>
    <scope>NUCLEOTIDE SEQUENCE [LARGE SCALE GENOMIC DNA]</scope>
    <source>
        <strain evidence="1 2">6x-1</strain>
    </source>
</reference>
<evidence type="ECO:0000313" key="1">
    <source>
        <dbReference type="EMBL" id="MCK0195963.1"/>
    </source>
</evidence>
<evidence type="ECO:0000313" key="2">
    <source>
        <dbReference type="Proteomes" id="UP001203284"/>
    </source>
</evidence>
<dbReference type="RefSeq" id="WP_247026532.1">
    <property type="nucleotide sequence ID" value="NZ_JALKCH010000002.1"/>
</dbReference>
<comment type="caution">
    <text evidence="1">The sequence shown here is derived from an EMBL/GenBank/DDBJ whole genome shotgun (WGS) entry which is preliminary data.</text>
</comment>
<name>A0ABT0D7P0_9HYPH</name>
<protein>
    <submittedName>
        <fullName evidence="1">DciA family protein</fullName>
    </submittedName>
</protein>
<gene>
    <name evidence="1" type="ORF">MWN34_03460</name>
</gene>
<dbReference type="Pfam" id="PF05258">
    <property type="entry name" value="DciA"/>
    <property type="match status" value="1"/>
</dbReference>
<dbReference type="InterPro" id="IPR010593">
    <property type="entry name" value="DUF1159"/>
</dbReference>
<dbReference type="EMBL" id="JALKCH010000002">
    <property type="protein sequence ID" value="MCK0195963.1"/>
    <property type="molecule type" value="Genomic_DNA"/>
</dbReference>
<sequence>MSRAPTFRGNRAARPLADFIHGTIAESCARRGLAAVEIVTHWPDIVGSLLAARALPTRLAWPTRQESDEPAVLHVRVEGGYAIELQHDAPIVIERINRYFGWRCVGRLALRQAPVGLSRPVQRRVPPPDAAACDAATRRMAALGISGFEDERLASALARLGACVAREGRR</sequence>
<organism evidence="1 2">
    <name type="scientific">Ancylobacter crimeensis</name>
    <dbReference type="NCBI Taxonomy" id="2579147"/>
    <lineage>
        <taxon>Bacteria</taxon>
        <taxon>Pseudomonadati</taxon>
        <taxon>Pseudomonadota</taxon>
        <taxon>Alphaproteobacteria</taxon>
        <taxon>Hyphomicrobiales</taxon>
        <taxon>Xanthobacteraceae</taxon>
        <taxon>Ancylobacter</taxon>
    </lineage>
</organism>
<accession>A0ABT0D7P0</accession>
<dbReference type="InterPro" id="IPR007922">
    <property type="entry name" value="DciA-like"/>
</dbReference>